<feature type="transmembrane region" description="Helical" evidence="1">
    <location>
        <begin position="326"/>
        <end position="348"/>
    </location>
</feature>
<dbReference type="InterPro" id="IPR050879">
    <property type="entry name" value="Acyltransferase_3"/>
</dbReference>
<evidence type="ECO:0000313" key="4">
    <source>
        <dbReference type="Proteomes" id="UP000244248"/>
    </source>
</evidence>
<comment type="caution">
    <text evidence="3">The sequence shown here is derived from an EMBL/GenBank/DDBJ whole genome shotgun (WGS) entry which is preliminary data.</text>
</comment>
<dbReference type="GO" id="GO:0016020">
    <property type="term" value="C:membrane"/>
    <property type="evidence" value="ECO:0007669"/>
    <property type="project" value="TreeGrafter"/>
</dbReference>
<proteinExistence type="predicted"/>
<feature type="transmembrane region" description="Helical" evidence="1">
    <location>
        <begin position="257"/>
        <end position="273"/>
    </location>
</feature>
<feature type="transmembrane region" description="Helical" evidence="1">
    <location>
        <begin position="178"/>
        <end position="199"/>
    </location>
</feature>
<reference evidence="3 4" key="1">
    <citation type="submission" date="2018-04" db="EMBL/GenBank/DDBJ databases">
        <title>Novel species isolated from glacier.</title>
        <authorList>
            <person name="Liu Q."/>
            <person name="Xin Y.-H."/>
        </authorList>
    </citation>
    <scope>NUCLEOTIDE SEQUENCE [LARGE SCALE GENOMIC DNA]</scope>
    <source>
        <strain evidence="3 4">GT1R17</strain>
    </source>
</reference>
<name>A0A2T5MHD5_9GAMM</name>
<gene>
    <name evidence="3" type="ORF">CJD38_04720</name>
</gene>
<feature type="transmembrane region" description="Helical" evidence="1">
    <location>
        <begin position="205"/>
        <end position="223"/>
    </location>
</feature>
<accession>A0A2T5MHD5</accession>
<dbReference type="Proteomes" id="UP000244248">
    <property type="component" value="Unassembled WGS sequence"/>
</dbReference>
<evidence type="ECO:0000256" key="1">
    <source>
        <dbReference type="SAM" id="Phobius"/>
    </source>
</evidence>
<feature type="transmembrane region" description="Helical" evidence="1">
    <location>
        <begin position="85"/>
        <end position="106"/>
    </location>
</feature>
<dbReference type="OrthoDB" id="9767863at2"/>
<dbReference type="GO" id="GO:0000271">
    <property type="term" value="P:polysaccharide biosynthetic process"/>
    <property type="evidence" value="ECO:0007669"/>
    <property type="project" value="TreeGrafter"/>
</dbReference>
<protein>
    <recommendedName>
        <fullName evidence="2">Acyltransferase 3 domain-containing protein</fullName>
    </recommendedName>
</protein>
<evidence type="ECO:0000313" key="3">
    <source>
        <dbReference type="EMBL" id="PTU31985.1"/>
    </source>
</evidence>
<keyword evidence="1" id="KW-0812">Transmembrane</keyword>
<feature type="transmembrane region" description="Helical" evidence="1">
    <location>
        <begin position="230"/>
        <end position="251"/>
    </location>
</feature>
<feature type="transmembrane region" description="Helical" evidence="1">
    <location>
        <begin position="12"/>
        <end position="32"/>
    </location>
</feature>
<dbReference type="PANTHER" id="PTHR23028:SF53">
    <property type="entry name" value="ACYL_TRANSF_3 DOMAIN-CONTAINING PROTEIN"/>
    <property type="match status" value="1"/>
</dbReference>
<keyword evidence="4" id="KW-1185">Reference proteome</keyword>
<evidence type="ECO:0000259" key="2">
    <source>
        <dbReference type="Pfam" id="PF01757"/>
    </source>
</evidence>
<organism evidence="3 4">
    <name type="scientific">Stenotrophobium rhamnosiphilum</name>
    <dbReference type="NCBI Taxonomy" id="2029166"/>
    <lineage>
        <taxon>Bacteria</taxon>
        <taxon>Pseudomonadati</taxon>
        <taxon>Pseudomonadota</taxon>
        <taxon>Gammaproteobacteria</taxon>
        <taxon>Nevskiales</taxon>
        <taxon>Nevskiaceae</taxon>
        <taxon>Stenotrophobium</taxon>
    </lineage>
</organism>
<dbReference type="GO" id="GO:0016747">
    <property type="term" value="F:acyltransferase activity, transferring groups other than amino-acyl groups"/>
    <property type="evidence" value="ECO:0007669"/>
    <property type="project" value="InterPro"/>
</dbReference>
<feature type="transmembrane region" description="Helical" evidence="1">
    <location>
        <begin position="294"/>
        <end position="314"/>
    </location>
</feature>
<dbReference type="Pfam" id="PF01757">
    <property type="entry name" value="Acyl_transf_3"/>
    <property type="match status" value="1"/>
</dbReference>
<keyword evidence="1" id="KW-0472">Membrane</keyword>
<feature type="transmembrane region" description="Helical" evidence="1">
    <location>
        <begin position="147"/>
        <end position="166"/>
    </location>
</feature>
<dbReference type="RefSeq" id="WP_107939176.1">
    <property type="nucleotide sequence ID" value="NZ_QANS01000002.1"/>
</dbReference>
<dbReference type="EMBL" id="QANS01000002">
    <property type="protein sequence ID" value="PTU31985.1"/>
    <property type="molecule type" value="Genomic_DNA"/>
</dbReference>
<dbReference type="AlphaFoldDB" id="A0A2T5MHD5"/>
<feature type="domain" description="Acyltransferase 3" evidence="2">
    <location>
        <begin position="10"/>
        <end position="346"/>
    </location>
</feature>
<feature type="transmembrane region" description="Helical" evidence="1">
    <location>
        <begin position="44"/>
        <end position="64"/>
    </location>
</feature>
<keyword evidence="1" id="KW-1133">Transmembrane helix</keyword>
<sequence length="375" mass="42717">MSAAKQDFAALTSMRGIGAICVVQLHAWYWTIPAWPRSWLYEDFVMWPDYFFILSGFILMHVYGKSLLAKEGSLYKFFVHRMARIYPLHVFVLLLLIGIEGIRWAAFHLGAGPDDRIFQGPTNPKYIITNLLLIQAWGVQSINSWNISAWSISAEFACYLIFPVFIRYQLVQRKLPLALLLLASVAGLIWIQIICYSFDVTHDYGVIRAFCSFTIGCALYQYRAAILRRLAFIPPTLLQGGVIAAVIASYAINITPVFYIPLWILLILSLTYEETPIAKAMAWKPLVELGEMSYSIYMMHIVILYQLVLAKALAPDMFEAFLSWPPVLMLLAIEAAVIGVSVLTYRYVEKPGRSYMRKRFTPSKRTTEKVADAYS</sequence>
<dbReference type="PANTHER" id="PTHR23028">
    <property type="entry name" value="ACETYLTRANSFERASE"/>
    <property type="match status" value="1"/>
</dbReference>
<dbReference type="InterPro" id="IPR002656">
    <property type="entry name" value="Acyl_transf_3_dom"/>
</dbReference>